<protein>
    <submittedName>
        <fullName evidence="4">ATP-binding cassette domain-containing protein</fullName>
    </submittedName>
</protein>
<feature type="domain" description="ABC transporter" evidence="3">
    <location>
        <begin position="9"/>
        <end position="229"/>
    </location>
</feature>
<dbReference type="EMBL" id="CP051180">
    <property type="protein sequence ID" value="QIZ75973.1"/>
    <property type="molecule type" value="Genomic_DNA"/>
</dbReference>
<dbReference type="Proteomes" id="UP000501602">
    <property type="component" value="Chromosome"/>
</dbReference>
<keyword evidence="1" id="KW-0547">Nucleotide-binding</keyword>
<dbReference type="SUPFAM" id="SSF52540">
    <property type="entry name" value="P-loop containing nucleoside triphosphate hydrolases"/>
    <property type="match status" value="1"/>
</dbReference>
<dbReference type="InterPro" id="IPR003439">
    <property type="entry name" value="ABC_transporter-like_ATP-bd"/>
</dbReference>
<keyword evidence="5" id="KW-1185">Reference proteome</keyword>
<proteinExistence type="predicted"/>
<dbReference type="PANTHER" id="PTHR42794">
    <property type="entry name" value="HEMIN IMPORT ATP-BINDING PROTEIN HMUV"/>
    <property type="match status" value="1"/>
</dbReference>
<dbReference type="AlphaFoldDB" id="A0A6H1UC80"/>
<dbReference type="InterPro" id="IPR027417">
    <property type="entry name" value="P-loop_NTPase"/>
</dbReference>
<dbReference type="GO" id="GO:0005524">
    <property type="term" value="F:ATP binding"/>
    <property type="evidence" value="ECO:0007669"/>
    <property type="project" value="UniProtKB-KW"/>
</dbReference>
<dbReference type="InterPro" id="IPR003593">
    <property type="entry name" value="AAA+_ATPase"/>
</dbReference>
<dbReference type="PANTHER" id="PTHR42794:SF2">
    <property type="entry name" value="ABC TRANSPORTER ATP-BINDING PROTEIN"/>
    <property type="match status" value="1"/>
</dbReference>
<sequence length="230" mass="25404">MANDAPVALRLHQVSVTRGQQTILKEVSLRIPEGQAVAIIGPSGAGKSTLLEQLRLHHAEQVSWCPQAPGLVPMLNLYNNVYMGRLHQRTTLANIANLICPKRQDVEEIAVLATSLGLLNGDPKRLYQSAERFSGGEQQRISLARALYQQRSIFIGDEPVSAIDELHAITVLQQIKAAHRTMVVALHDVELALGCCERIIALNNGRIVLDQLSSEISRNQLLALYPHEQY</sequence>
<evidence type="ECO:0000256" key="2">
    <source>
        <dbReference type="ARBA" id="ARBA00022840"/>
    </source>
</evidence>
<gene>
    <name evidence="4" type="ORF">HER31_03190</name>
</gene>
<dbReference type="PROSITE" id="PS50893">
    <property type="entry name" value="ABC_TRANSPORTER_2"/>
    <property type="match status" value="1"/>
</dbReference>
<dbReference type="RefSeq" id="WP_168659234.1">
    <property type="nucleotide sequence ID" value="NZ_CP051180.1"/>
</dbReference>
<dbReference type="SMART" id="SM00382">
    <property type="entry name" value="AAA"/>
    <property type="match status" value="1"/>
</dbReference>
<dbReference type="InterPro" id="IPR017871">
    <property type="entry name" value="ABC_transporter-like_CS"/>
</dbReference>
<dbReference type="Pfam" id="PF00005">
    <property type="entry name" value="ABC_tran"/>
    <property type="match status" value="2"/>
</dbReference>
<dbReference type="PROSITE" id="PS00211">
    <property type="entry name" value="ABC_TRANSPORTER_1"/>
    <property type="match status" value="1"/>
</dbReference>
<evidence type="ECO:0000259" key="3">
    <source>
        <dbReference type="PROSITE" id="PS50893"/>
    </source>
</evidence>
<organism evidence="4 5">
    <name type="scientific">Ferrimonas lipolytica</name>
    <dbReference type="NCBI Taxonomy" id="2724191"/>
    <lineage>
        <taxon>Bacteria</taxon>
        <taxon>Pseudomonadati</taxon>
        <taxon>Pseudomonadota</taxon>
        <taxon>Gammaproteobacteria</taxon>
        <taxon>Alteromonadales</taxon>
        <taxon>Ferrimonadaceae</taxon>
        <taxon>Ferrimonas</taxon>
    </lineage>
</organism>
<reference evidence="4 5" key="1">
    <citation type="submission" date="2020-04" db="EMBL/GenBank/DDBJ databases">
        <title>Ferrimonas sp. S7 isolated from sea water.</title>
        <authorList>
            <person name="Bae S.S."/>
            <person name="Baek K."/>
        </authorList>
    </citation>
    <scope>NUCLEOTIDE SEQUENCE [LARGE SCALE GENOMIC DNA]</scope>
    <source>
        <strain evidence="4 5">S7</strain>
    </source>
</reference>
<evidence type="ECO:0000313" key="4">
    <source>
        <dbReference type="EMBL" id="QIZ75973.1"/>
    </source>
</evidence>
<dbReference type="GO" id="GO:0016887">
    <property type="term" value="F:ATP hydrolysis activity"/>
    <property type="evidence" value="ECO:0007669"/>
    <property type="project" value="InterPro"/>
</dbReference>
<dbReference type="KEGG" id="fes:HER31_03190"/>
<dbReference type="Gene3D" id="3.40.50.300">
    <property type="entry name" value="P-loop containing nucleotide triphosphate hydrolases"/>
    <property type="match status" value="1"/>
</dbReference>
<accession>A0A6H1UC80</accession>
<evidence type="ECO:0000313" key="5">
    <source>
        <dbReference type="Proteomes" id="UP000501602"/>
    </source>
</evidence>
<name>A0A6H1UC80_9GAMM</name>
<evidence type="ECO:0000256" key="1">
    <source>
        <dbReference type="ARBA" id="ARBA00022741"/>
    </source>
</evidence>
<keyword evidence="2 4" id="KW-0067">ATP-binding</keyword>